<name>A0A937FZ05_9BACT</name>
<keyword evidence="2" id="KW-1185">Reference proteome</keyword>
<reference evidence="1" key="1">
    <citation type="submission" date="2021-01" db="EMBL/GenBank/DDBJ databases">
        <title>Fulvivirga kasyanovii gen. nov., sp nov., a novel member of the phylum Bacteroidetes isolated from seawater in a mussel farm.</title>
        <authorList>
            <person name="Zhao L.-H."/>
            <person name="Wang Z.-J."/>
        </authorList>
    </citation>
    <scope>NUCLEOTIDE SEQUENCE</scope>
    <source>
        <strain evidence="1">29W222</strain>
    </source>
</reference>
<sequence>MKKTRPMTVNSNQVAATIMEHPEQSVNMEVKQTHYTKANRAKPRKAK</sequence>
<proteinExistence type="predicted"/>
<dbReference type="RefSeq" id="WP_202856503.1">
    <property type="nucleotide sequence ID" value="NZ_JAEUGD010000042.1"/>
</dbReference>
<gene>
    <name evidence="1" type="ORF">JMN32_11660</name>
</gene>
<comment type="caution">
    <text evidence="1">The sequence shown here is derived from an EMBL/GenBank/DDBJ whole genome shotgun (WGS) entry which is preliminary data.</text>
</comment>
<protein>
    <submittedName>
        <fullName evidence="1">Uncharacterized protein</fullName>
    </submittedName>
</protein>
<dbReference type="AlphaFoldDB" id="A0A937FZ05"/>
<evidence type="ECO:0000313" key="1">
    <source>
        <dbReference type="EMBL" id="MBL6446970.1"/>
    </source>
</evidence>
<accession>A0A937FZ05</accession>
<dbReference type="Proteomes" id="UP000614216">
    <property type="component" value="Unassembled WGS sequence"/>
</dbReference>
<organism evidence="1 2">
    <name type="scientific">Fulvivirga marina</name>
    <dbReference type="NCBI Taxonomy" id="2494733"/>
    <lineage>
        <taxon>Bacteria</taxon>
        <taxon>Pseudomonadati</taxon>
        <taxon>Bacteroidota</taxon>
        <taxon>Cytophagia</taxon>
        <taxon>Cytophagales</taxon>
        <taxon>Fulvivirgaceae</taxon>
        <taxon>Fulvivirga</taxon>
    </lineage>
</organism>
<dbReference type="EMBL" id="JAEUGD010000042">
    <property type="protein sequence ID" value="MBL6446970.1"/>
    <property type="molecule type" value="Genomic_DNA"/>
</dbReference>
<evidence type="ECO:0000313" key="2">
    <source>
        <dbReference type="Proteomes" id="UP000614216"/>
    </source>
</evidence>